<keyword evidence="2" id="KW-1185">Reference proteome</keyword>
<sequence length="306" mass="33040">MMGEARCENYLKCGSNWKISAMKQLNDLVGGRNEVRSWFLGAFLLFILAFIHVGYAQSAGDDRACLIGLKKRLQDRKGSLASWNDNGLAIPCFNQSLTSLIGITCNGNRVYSIQLNGNGLGGVISSAISNCSFMSILDLSDNALTDEIGSKLGNLALLSTLNLSLNKLTGAIPAALTNCNYLNVLDLHDNELTGFIPQSFGFLQRLRVFDVSHNDLSGPVPISLANSSTGGLRFNITSFQGNKKLYGYPLPPLKQYNLSVLAIIGIGLGSGILSLILSFMAVCIWLRAAEQRLTAEEGKISQLVLE</sequence>
<dbReference type="EMBL" id="CM055093">
    <property type="protein sequence ID" value="KAJ7565879.1"/>
    <property type="molecule type" value="Genomic_DNA"/>
</dbReference>
<protein>
    <submittedName>
        <fullName evidence="1">Uncharacterized protein</fullName>
    </submittedName>
</protein>
<proteinExistence type="predicted"/>
<evidence type="ECO:0000313" key="1">
    <source>
        <dbReference type="EMBL" id="KAJ7565879.1"/>
    </source>
</evidence>
<gene>
    <name evidence="1" type="ORF">O6H91_02G079000</name>
</gene>
<comment type="caution">
    <text evidence="1">The sequence shown here is derived from an EMBL/GenBank/DDBJ whole genome shotgun (WGS) entry which is preliminary data.</text>
</comment>
<organism evidence="1 2">
    <name type="scientific">Diphasiastrum complanatum</name>
    <name type="common">Issler's clubmoss</name>
    <name type="synonym">Lycopodium complanatum</name>
    <dbReference type="NCBI Taxonomy" id="34168"/>
    <lineage>
        <taxon>Eukaryota</taxon>
        <taxon>Viridiplantae</taxon>
        <taxon>Streptophyta</taxon>
        <taxon>Embryophyta</taxon>
        <taxon>Tracheophyta</taxon>
        <taxon>Lycopodiopsida</taxon>
        <taxon>Lycopodiales</taxon>
        <taxon>Lycopodiaceae</taxon>
        <taxon>Lycopodioideae</taxon>
        <taxon>Diphasiastrum</taxon>
    </lineage>
</organism>
<evidence type="ECO:0000313" key="2">
    <source>
        <dbReference type="Proteomes" id="UP001162992"/>
    </source>
</evidence>
<accession>A0ACC2EH92</accession>
<dbReference type="Proteomes" id="UP001162992">
    <property type="component" value="Chromosome 2"/>
</dbReference>
<name>A0ACC2EH92_DIPCM</name>
<reference evidence="2" key="1">
    <citation type="journal article" date="2024" name="Proc. Natl. Acad. Sci. U.S.A.">
        <title>Extraordinary preservation of gene collinearity over three hundred million years revealed in homosporous lycophytes.</title>
        <authorList>
            <person name="Li C."/>
            <person name="Wickell D."/>
            <person name="Kuo L.Y."/>
            <person name="Chen X."/>
            <person name="Nie B."/>
            <person name="Liao X."/>
            <person name="Peng D."/>
            <person name="Ji J."/>
            <person name="Jenkins J."/>
            <person name="Williams M."/>
            <person name="Shu S."/>
            <person name="Plott C."/>
            <person name="Barry K."/>
            <person name="Rajasekar S."/>
            <person name="Grimwood J."/>
            <person name="Han X."/>
            <person name="Sun S."/>
            <person name="Hou Z."/>
            <person name="He W."/>
            <person name="Dai G."/>
            <person name="Sun C."/>
            <person name="Schmutz J."/>
            <person name="Leebens-Mack J.H."/>
            <person name="Li F.W."/>
            <person name="Wang L."/>
        </authorList>
    </citation>
    <scope>NUCLEOTIDE SEQUENCE [LARGE SCALE GENOMIC DNA]</scope>
    <source>
        <strain evidence="2">cv. PW_Plant_1</strain>
    </source>
</reference>